<name>A0ABW5GPC2_9PSEU</name>
<dbReference type="EMBL" id="JBHUKU010000017">
    <property type="protein sequence ID" value="MFD2462680.1"/>
    <property type="molecule type" value="Genomic_DNA"/>
</dbReference>
<keyword evidence="2" id="KW-0479">Metal-binding</keyword>
<evidence type="ECO:0000256" key="1">
    <source>
        <dbReference type="ARBA" id="ARBA00010617"/>
    </source>
</evidence>
<proteinExistence type="inferred from homology"/>
<dbReference type="SUPFAM" id="SSF48264">
    <property type="entry name" value="Cytochrome P450"/>
    <property type="match status" value="1"/>
</dbReference>
<dbReference type="Gene3D" id="1.10.630.10">
    <property type="entry name" value="Cytochrome P450"/>
    <property type="match status" value="1"/>
</dbReference>
<protein>
    <submittedName>
        <fullName evidence="4">Cytochrome P450</fullName>
    </submittedName>
</protein>
<dbReference type="PRINTS" id="PR00359">
    <property type="entry name" value="BP450"/>
</dbReference>
<dbReference type="PRINTS" id="PR00385">
    <property type="entry name" value="P450"/>
</dbReference>
<dbReference type="PANTHER" id="PTHR46696:SF6">
    <property type="entry name" value="P450, PUTATIVE (EUROFUNG)-RELATED"/>
    <property type="match status" value="1"/>
</dbReference>
<evidence type="ECO:0000256" key="3">
    <source>
        <dbReference type="SAM" id="MobiDB-lite"/>
    </source>
</evidence>
<evidence type="ECO:0000313" key="5">
    <source>
        <dbReference type="Proteomes" id="UP001597419"/>
    </source>
</evidence>
<gene>
    <name evidence="4" type="ORF">ACFSYJ_29005</name>
</gene>
<keyword evidence="2" id="KW-0408">Iron</keyword>
<dbReference type="RefSeq" id="WP_345403919.1">
    <property type="nucleotide sequence ID" value="NZ_BAABHG010000015.1"/>
</dbReference>
<dbReference type="InterPro" id="IPR001128">
    <property type="entry name" value="Cyt_P450"/>
</dbReference>
<reference evidence="5" key="1">
    <citation type="journal article" date="2019" name="Int. J. Syst. Evol. Microbiol.">
        <title>The Global Catalogue of Microorganisms (GCM) 10K type strain sequencing project: providing services to taxonomists for standard genome sequencing and annotation.</title>
        <authorList>
            <consortium name="The Broad Institute Genomics Platform"/>
            <consortium name="The Broad Institute Genome Sequencing Center for Infectious Disease"/>
            <person name="Wu L."/>
            <person name="Ma J."/>
        </authorList>
    </citation>
    <scope>NUCLEOTIDE SEQUENCE [LARGE SCALE GENOMIC DNA]</scope>
    <source>
        <strain evidence="5">CGMCC 4.7643</strain>
    </source>
</reference>
<organism evidence="4 5">
    <name type="scientific">Amycolatopsis samaneae</name>
    <dbReference type="NCBI Taxonomy" id="664691"/>
    <lineage>
        <taxon>Bacteria</taxon>
        <taxon>Bacillati</taxon>
        <taxon>Actinomycetota</taxon>
        <taxon>Actinomycetes</taxon>
        <taxon>Pseudonocardiales</taxon>
        <taxon>Pseudonocardiaceae</taxon>
        <taxon>Amycolatopsis</taxon>
    </lineage>
</organism>
<evidence type="ECO:0000256" key="2">
    <source>
        <dbReference type="RuleBase" id="RU000461"/>
    </source>
</evidence>
<dbReference type="PROSITE" id="PS00086">
    <property type="entry name" value="CYTOCHROME_P450"/>
    <property type="match status" value="1"/>
</dbReference>
<keyword evidence="2" id="KW-0349">Heme</keyword>
<keyword evidence="2" id="KW-0503">Monooxygenase</keyword>
<dbReference type="InterPro" id="IPR017972">
    <property type="entry name" value="Cyt_P450_CS"/>
</dbReference>
<sequence>MTAAKLTGDPVKFPFARPHPTQMPPEFAGARAAERLCRVETVTGEPAWLASRYEDVRFVLNDPRFSARVPAGPMGAGAVADNSLFQDPPGHTRLRRLVNRTFTSGRIEKLRPYTEKTVSALVDAMLAEGPPLDFMTAFATQVPARVITELLGVPDGARQAFRDAAADFVLLEKGQGKEEIYAKGGRVAELITQTIAAKREHPEDDLMTELISVQAEEDGRLTEAELVTMGLTLLIAGYMTTADAISMGTLFLLEHGLLGELSGKPDVVESAVEEILRYDPKVSCPSRVAKEDLDLNGTPVKAGEIVLASQQSANRDERQFDDAARFDIHREQNRHIAFGFGIHYCLGAQLARMELRVAFAALADRLVELRLSHPVTDLEWRTNLFGEQRIGNLGVTW</sequence>
<comment type="similarity">
    <text evidence="1 2">Belongs to the cytochrome P450 family.</text>
</comment>
<dbReference type="InterPro" id="IPR036396">
    <property type="entry name" value="Cyt_P450_sf"/>
</dbReference>
<feature type="region of interest" description="Disordered" evidence="3">
    <location>
        <begin position="1"/>
        <end position="25"/>
    </location>
</feature>
<comment type="caution">
    <text evidence="4">The sequence shown here is derived from an EMBL/GenBank/DDBJ whole genome shotgun (WGS) entry which is preliminary data.</text>
</comment>
<accession>A0ABW5GPC2</accession>
<dbReference type="InterPro" id="IPR002397">
    <property type="entry name" value="Cyt_P450_B"/>
</dbReference>
<dbReference type="PANTHER" id="PTHR46696">
    <property type="entry name" value="P450, PUTATIVE (EUROFUNG)-RELATED"/>
    <property type="match status" value="1"/>
</dbReference>
<dbReference type="Proteomes" id="UP001597419">
    <property type="component" value="Unassembled WGS sequence"/>
</dbReference>
<keyword evidence="2" id="KW-0560">Oxidoreductase</keyword>
<evidence type="ECO:0000313" key="4">
    <source>
        <dbReference type="EMBL" id="MFD2462680.1"/>
    </source>
</evidence>
<keyword evidence="5" id="KW-1185">Reference proteome</keyword>
<dbReference type="Pfam" id="PF00067">
    <property type="entry name" value="p450"/>
    <property type="match status" value="1"/>
</dbReference>